<keyword evidence="2" id="KW-1185">Reference proteome</keyword>
<sequence length="146" mass="16040">MRSIASELDAWPQTEVAIYMQITAVPEAMRRRRAGVPGERVHLERGGLAVVENLPKYSHTFVAAAAFQVLDGSELRLHAVVSAERWDPQGNERKEHWRTELTTSAQHAHTALATVLTDLRVAVGEARASFDNARERTAADDAADAA</sequence>
<name>A0ABZ1WJ30_9ACTN</name>
<evidence type="ECO:0000313" key="2">
    <source>
        <dbReference type="Proteomes" id="UP001432014"/>
    </source>
</evidence>
<proteinExistence type="predicted"/>
<reference evidence="1 2" key="1">
    <citation type="submission" date="2022-10" db="EMBL/GenBank/DDBJ databases">
        <title>The complete genomes of actinobacterial strains from the NBC collection.</title>
        <authorList>
            <person name="Joergensen T.S."/>
            <person name="Alvarez Arevalo M."/>
            <person name="Sterndorff E.B."/>
            <person name="Faurdal D."/>
            <person name="Vuksanovic O."/>
            <person name="Mourched A.-S."/>
            <person name="Charusanti P."/>
            <person name="Shaw S."/>
            <person name="Blin K."/>
            <person name="Weber T."/>
        </authorList>
    </citation>
    <scope>NUCLEOTIDE SEQUENCE [LARGE SCALE GENOMIC DNA]</scope>
    <source>
        <strain evidence="1 2">NBC_01247</strain>
    </source>
</reference>
<accession>A0ABZ1WJ30</accession>
<dbReference type="Proteomes" id="UP001432014">
    <property type="component" value="Chromosome"/>
</dbReference>
<gene>
    <name evidence="1" type="ORF">OG469_38935</name>
</gene>
<organism evidence="1 2">
    <name type="scientific">Kitasatospora herbaricolor</name>
    <dbReference type="NCBI Taxonomy" id="68217"/>
    <lineage>
        <taxon>Bacteria</taxon>
        <taxon>Bacillati</taxon>
        <taxon>Actinomycetota</taxon>
        <taxon>Actinomycetes</taxon>
        <taxon>Kitasatosporales</taxon>
        <taxon>Streptomycetaceae</taxon>
        <taxon>Kitasatospora</taxon>
    </lineage>
</organism>
<dbReference type="EMBL" id="CP108482">
    <property type="protein sequence ID" value="WUS60950.1"/>
    <property type="molecule type" value="Genomic_DNA"/>
</dbReference>
<evidence type="ECO:0000313" key="1">
    <source>
        <dbReference type="EMBL" id="WUS60950.1"/>
    </source>
</evidence>
<evidence type="ECO:0008006" key="3">
    <source>
        <dbReference type="Google" id="ProtNLM"/>
    </source>
</evidence>
<dbReference type="RefSeq" id="WP_329611608.1">
    <property type="nucleotide sequence ID" value="NZ_CP108482.1"/>
</dbReference>
<protein>
    <recommendedName>
        <fullName evidence="3">Polyketide cyclase/dehydrase/lipid transport protein</fullName>
    </recommendedName>
</protein>